<dbReference type="AlphaFoldDB" id="A0A4V4HNW0"/>
<protein>
    <submittedName>
        <fullName evidence="3">Uncharacterized protein</fullName>
    </submittedName>
</protein>
<evidence type="ECO:0000256" key="2">
    <source>
        <dbReference type="SAM" id="Phobius"/>
    </source>
</evidence>
<feature type="compositionally biased region" description="Low complexity" evidence="1">
    <location>
        <begin position="83"/>
        <end position="120"/>
    </location>
</feature>
<keyword evidence="2" id="KW-0812">Transmembrane</keyword>
<accession>A0A4V4HNW0</accession>
<sequence>MTTDPHEDAAVAAAFANLRAASSEQFPPPPVDELIMRGPAALRRRRLVSLAAVLGACTAVTAGGFAVAQTLGPLTGGAGTTGTGAATVTAPASDDSPSASPGDGASPQTDEGAAPTTTPAAPADDLAALIVEGPFEGDWAEPCGSGPQEADFTTWVITAETGWSITAVAEGDADGDGEPDTVLALTCDGRTGVAAFAMQDADDEQVLASFAWVWQPDGDHEATGIAAVEDGSVTVEGTDAADAAWTVHYEWDGEAFVLVEAPATTDPTPTESTTSASPAETPSTDAAAASTSSGS</sequence>
<comment type="caution">
    <text evidence="3">The sequence shown here is derived from an EMBL/GenBank/DDBJ whole genome shotgun (WGS) entry which is preliminary data.</text>
</comment>
<gene>
    <name evidence="3" type="ORF">E9998_14360</name>
</gene>
<feature type="region of interest" description="Disordered" evidence="1">
    <location>
        <begin position="261"/>
        <end position="295"/>
    </location>
</feature>
<evidence type="ECO:0000256" key="1">
    <source>
        <dbReference type="SAM" id="MobiDB-lite"/>
    </source>
</evidence>
<name>A0A4V4HNW0_9ACTN</name>
<evidence type="ECO:0000313" key="3">
    <source>
        <dbReference type="EMBL" id="THV27586.1"/>
    </source>
</evidence>
<dbReference type="EMBL" id="STGX01000010">
    <property type="protein sequence ID" value="THV27586.1"/>
    <property type="molecule type" value="Genomic_DNA"/>
</dbReference>
<dbReference type="RefSeq" id="WP_136530392.1">
    <property type="nucleotide sequence ID" value="NZ_STGX01000010.1"/>
</dbReference>
<feature type="region of interest" description="Disordered" evidence="1">
    <location>
        <begin position="82"/>
        <end position="120"/>
    </location>
</feature>
<keyword evidence="4" id="KW-1185">Reference proteome</keyword>
<keyword evidence="2" id="KW-1133">Transmembrane helix</keyword>
<proteinExistence type="predicted"/>
<evidence type="ECO:0000313" key="4">
    <source>
        <dbReference type="Proteomes" id="UP000305792"/>
    </source>
</evidence>
<organism evidence="3 4">
    <name type="scientific">Glycomyces paridis</name>
    <dbReference type="NCBI Taxonomy" id="2126555"/>
    <lineage>
        <taxon>Bacteria</taxon>
        <taxon>Bacillati</taxon>
        <taxon>Actinomycetota</taxon>
        <taxon>Actinomycetes</taxon>
        <taxon>Glycomycetales</taxon>
        <taxon>Glycomycetaceae</taxon>
        <taxon>Glycomyces</taxon>
    </lineage>
</organism>
<reference evidence="3 4" key="1">
    <citation type="journal article" date="2018" name="Int. J. Syst. Evol. Microbiol.">
        <title>Glycomyces paridis sp. nov., isolated from the medicinal plant Paris polyphylla.</title>
        <authorList>
            <person name="Fang X.M."/>
            <person name="Bai J.L."/>
            <person name="Su J."/>
            <person name="Zhao L.L."/>
            <person name="Liu H.Y."/>
            <person name="Ma B.P."/>
            <person name="Zhang Y.Q."/>
            <person name="Yu L.Y."/>
        </authorList>
    </citation>
    <scope>NUCLEOTIDE SEQUENCE [LARGE SCALE GENOMIC DNA]</scope>
    <source>
        <strain evidence="3 4">CPCC 204357</strain>
    </source>
</reference>
<feature type="transmembrane region" description="Helical" evidence="2">
    <location>
        <begin position="47"/>
        <end position="68"/>
    </location>
</feature>
<keyword evidence="2" id="KW-0472">Membrane</keyword>
<dbReference type="OrthoDB" id="5193890at2"/>
<dbReference type="Proteomes" id="UP000305792">
    <property type="component" value="Unassembled WGS sequence"/>
</dbReference>